<dbReference type="SMART" id="SM00028">
    <property type="entry name" value="TPR"/>
    <property type="match status" value="6"/>
</dbReference>
<dbReference type="InterPro" id="IPR044534">
    <property type="entry name" value="TTL1-4"/>
</dbReference>
<dbReference type="EMBL" id="JABFUD020000021">
    <property type="protein sequence ID" value="KAI5063283.1"/>
    <property type="molecule type" value="Genomic_DNA"/>
</dbReference>
<protein>
    <recommendedName>
        <fullName evidence="3">Thioredoxin domain-containing protein</fullName>
    </recommendedName>
</protein>
<feature type="region of interest" description="Disordered" evidence="2">
    <location>
        <begin position="195"/>
        <end position="225"/>
    </location>
</feature>
<dbReference type="InterPro" id="IPR013766">
    <property type="entry name" value="Thioredoxin_domain"/>
</dbReference>
<proteinExistence type="predicted"/>
<dbReference type="Pfam" id="PF13432">
    <property type="entry name" value="TPR_16"/>
    <property type="match status" value="1"/>
</dbReference>
<dbReference type="Proteomes" id="UP000886520">
    <property type="component" value="Chromosome 21"/>
</dbReference>
<evidence type="ECO:0000313" key="4">
    <source>
        <dbReference type="EMBL" id="KAI5063283.1"/>
    </source>
</evidence>
<dbReference type="Pfam" id="PF00515">
    <property type="entry name" value="TPR_1"/>
    <property type="match status" value="1"/>
</dbReference>
<sequence>MDLYVGIFNSKLYASTRGSARVNAVDKRSRNGFNSPSAILENVCEDDRNSFQSGSFSDFKNKPPVLSNCTGSNRQLTSISNVGYTKLEMRSPSTDGADGAHLEKSLAPNVFARKTSNPQIDAVPGVKSLQADVGDNAGHFGKERKTVVNNVGHVVHDKSETNINVASLSNVKSREINDVVAGIGDKAIVVDNVSTGQESPDAETGDCGKAMGSSEAALHLPREKKYETRQINKDLRHEANQTKMGNESLPQECFSSTQQRSDKTTVQEHSVDGSRVRHNLAPEHGENDSNIMKKDTSTRSVPIKHVKQGHVEDKGYNSKWQKSQVAIGSSLLHRAGLTKPGKAGDIFAARRPFSSSEFHRYESKNTSMALSVSTSEVEGMPQSLFQPEHMTRRREVGDFYTSKFQVQEHNVGALQSRGQGSSDMGDMPGERATVLSRRGTAGEVESVANELALKDSPIGAHTLVANLRVGGSASADSSSSHGGSSHSGSPTAAENHRDSRVSSFGNIMLSKGSPRSVSSRSMGSASISGHGSFTPSKSSFIDSPASQFRYITSSGRKSAELVPNRRYSEIIPNRKSTEMMTNGHSRGVGMQGLEGNGPLGSANSSIGTGNLGNGGNISLSNGNLLVGSANGNVKSVGGATKSHLKQGDVANHSTVVDYTLLKKAQASSDPQEVKNAGNEYYRRGLFSEALTLYTKAVSLLPSNAAYRSNRAAALTAIGRLGEAVKECEDAISLDSSYACAHQRAVSLYLRLGLMERAKQHLQATGQQTDILELQRLRTIDEHISKCLGARKRCEWQTVIRESDAAVVAGADSAPQIFGYKSEALLGLHRPDEADSVCTAAQRVESSLIKSGVILADPFLLIVRAQVDMALGRFEGAIEAAKSAAKIDPRNEIISALLRKAQAVCHTRTTGNELFKAGRFFEALALYAEGLESDPMNAVLLCNRAACRSKLGQWEKAVEDCDAALRIQPNYTKAIMRRANCWTKLERWEDALQDYELLRRKMPEDLEVARGLFDVQVAMKKLQGEDTHKMKFGGDVEEVLSDEHFQEAISSPGLSLVQFVTKWSERCRQFAPFVDDLCRRNPCVNFLRVNVEENPYLAKFECVSFIPTFKIYKSGQKVKEILGPTEQSLEYALRHYTM</sequence>
<accession>A0A9D4U888</accession>
<evidence type="ECO:0000256" key="1">
    <source>
        <dbReference type="PROSITE-ProRule" id="PRU00339"/>
    </source>
</evidence>
<feature type="compositionally biased region" description="Low complexity" evidence="2">
    <location>
        <begin position="471"/>
        <end position="489"/>
    </location>
</feature>
<name>A0A9D4U888_ADICA</name>
<dbReference type="InterPro" id="IPR036249">
    <property type="entry name" value="Thioredoxin-like_sf"/>
</dbReference>
<dbReference type="PANTHER" id="PTHR46050">
    <property type="entry name" value="TPR REPEAT-CONTAINING THIOREDOXIN"/>
    <property type="match status" value="1"/>
</dbReference>
<keyword evidence="1" id="KW-0802">TPR repeat</keyword>
<dbReference type="InterPro" id="IPR019734">
    <property type="entry name" value="TPR_rpt"/>
</dbReference>
<dbReference type="SUPFAM" id="SSF52833">
    <property type="entry name" value="Thioredoxin-like"/>
    <property type="match status" value="1"/>
</dbReference>
<feature type="region of interest" description="Disordered" evidence="2">
    <location>
        <begin position="471"/>
        <end position="538"/>
    </location>
</feature>
<feature type="domain" description="Thioredoxin" evidence="3">
    <location>
        <begin position="1038"/>
        <end position="1129"/>
    </location>
</feature>
<feature type="region of interest" description="Disordered" evidence="2">
    <location>
        <begin position="241"/>
        <end position="273"/>
    </location>
</feature>
<feature type="compositionally biased region" description="Polar residues" evidence="2">
    <location>
        <begin position="241"/>
        <end position="259"/>
    </location>
</feature>
<dbReference type="PROSITE" id="PS50005">
    <property type="entry name" value="TPR"/>
    <property type="match status" value="1"/>
</dbReference>
<feature type="compositionally biased region" description="Low complexity" evidence="2">
    <location>
        <begin position="510"/>
        <end position="529"/>
    </location>
</feature>
<dbReference type="InterPro" id="IPR011990">
    <property type="entry name" value="TPR-like_helical_dom_sf"/>
</dbReference>
<evidence type="ECO:0000259" key="3">
    <source>
        <dbReference type="Pfam" id="PF00085"/>
    </source>
</evidence>
<dbReference type="Gene3D" id="1.25.40.10">
    <property type="entry name" value="Tetratricopeptide repeat domain"/>
    <property type="match status" value="1"/>
</dbReference>
<dbReference type="Pfam" id="PF00085">
    <property type="entry name" value="Thioredoxin"/>
    <property type="match status" value="1"/>
</dbReference>
<reference evidence="4" key="1">
    <citation type="submission" date="2021-01" db="EMBL/GenBank/DDBJ databases">
        <title>Adiantum capillus-veneris genome.</title>
        <authorList>
            <person name="Fang Y."/>
            <person name="Liao Q."/>
        </authorList>
    </citation>
    <scope>NUCLEOTIDE SEQUENCE</scope>
    <source>
        <strain evidence="4">H3</strain>
        <tissue evidence="4">Leaf</tissue>
    </source>
</reference>
<evidence type="ECO:0000313" key="5">
    <source>
        <dbReference type="Proteomes" id="UP000886520"/>
    </source>
</evidence>
<feature type="region of interest" description="Disordered" evidence="2">
    <location>
        <begin position="279"/>
        <end position="298"/>
    </location>
</feature>
<dbReference type="SUPFAM" id="SSF48452">
    <property type="entry name" value="TPR-like"/>
    <property type="match status" value="2"/>
</dbReference>
<keyword evidence="5" id="KW-1185">Reference proteome</keyword>
<comment type="caution">
    <text evidence="4">The sequence shown here is derived from an EMBL/GenBank/DDBJ whole genome shotgun (WGS) entry which is preliminary data.</text>
</comment>
<feature type="repeat" description="TPR" evidence="1">
    <location>
        <begin position="670"/>
        <end position="703"/>
    </location>
</feature>
<gene>
    <name evidence="4" type="ORF">GOP47_0021830</name>
</gene>
<dbReference type="CDD" id="cd02947">
    <property type="entry name" value="TRX_family"/>
    <property type="match status" value="1"/>
</dbReference>
<dbReference type="PANTHER" id="PTHR46050:SF29">
    <property type="entry name" value="TPR REPEAT-CONTAINING THIOREDOXIN TTL4"/>
    <property type="match status" value="1"/>
</dbReference>
<feature type="compositionally biased region" description="Basic and acidic residues" evidence="2">
    <location>
        <begin position="279"/>
        <end position="297"/>
    </location>
</feature>
<evidence type="ECO:0000256" key="2">
    <source>
        <dbReference type="SAM" id="MobiDB-lite"/>
    </source>
</evidence>
<dbReference type="GO" id="GO:0006950">
    <property type="term" value="P:response to stress"/>
    <property type="evidence" value="ECO:0007669"/>
    <property type="project" value="UniProtKB-ARBA"/>
</dbReference>
<organism evidence="4 5">
    <name type="scientific">Adiantum capillus-veneris</name>
    <name type="common">Maidenhair fern</name>
    <dbReference type="NCBI Taxonomy" id="13818"/>
    <lineage>
        <taxon>Eukaryota</taxon>
        <taxon>Viridiplantae</taxon>
        <taxon>Streptophyta</taxon>
        <taxon>Embryophyta</taxon>
        <taxon>Tracheophyta</taxon>
        <taxon>Polypodiopsida</taxon>
        <taxon>Polypodiidae</taxon>
        <taxon>Polypodiales</taxon>
        <taxon>Pteridineae</taxon>
        <taxon>Pteridaceae</taxon>
        <taxon>Vittarioideae</taxon>
        <taxon>Adiantum</taxon>
    </lineage>
</organism>
<dbReference type="OrthoDB" id="2121326at2759"/>
<feature type="compositionally biased region" description="Basic and acidic residues" evidence="2">
    <location>
        <begin position="260"/>
        <end position="273"/>
    </location>
</feature>
<dbReference type="Gene3D" id="3.40.30.10">
    <property type="entry name" value="Glutaredoxin"/>
    <property type="match status" value="1"/>
</dbReference>
<dbReference type="AlphaFoldDB" id="A0A9D4U888"/>